<dbReference type="EMBL" id="BARU01022725">
    <property type="protein sequence ID" value="GAH59970.1"/>
    <property type="molecule type" value="Genomic_DNA"/>
</dbReference>
<feature type="non-terminal residue" evidence="1">
    <location>
        <position position="230"/>
    </location>
</feature>
<proteinExistence type="predicted"/>
<protein>
    <submittedName>
        <fullName evidence="1">Uncharacterized protein</fullName>
    </submittedName>
</protein>
<name>X1HSG1_9ZZZZ</name>
<gene>
    <name evidence="1" type="ORF">S03H2_36972</name>
</gene>
<accession>X1HSG1</accession>
<dbReference type="AlphaFoldDB" id="X1HSG1"/>
<sequence length="230" mass="26813">MERIVVLNLRGKNIVLEGNRRLVVYKLLVNPSLAREQKTKTFFKEIQKNIDIDGNFKLEANITSIKAEGLRFLDRKHNKGNNEVGWNEPERRNFAIRRRRGSEKDILRVELTKAVKSLSLPDEIKESVLGKGYVTTFFRIIDSASARAKLGYDISEDGKIRIKNRRIFNNSLKIIVFNVWAKEDFNKREINSRTLNKMTAVDDYIKNLEEKNVNNVDKEIKDRTKEDLFG</sequence>
<evidence type="ECO:0000313" key="1">
    <source>
        <dbReference type="EMBL" id="GAH59970.1"/>
    </source>
</evidence>
<organism evidence="1">
    <name type="scientific">marine sediment metagenome</name>
    <dbReference type="NCBI Taxonomy" id="412755"/>
    <lineage>
        <taxon>unclassified sequences</taxon>
        <taxon>metagenomes</taxon>
        <taxon>ecological metagenomes</taxon>
    </lineage>
</organism>
<comment type="caution">
    <text evidence="1">The sequence shown here is derived from an EMBL/GenBank/DDBJ whole genome shotgun (WGS) entry which is preliminary data.</text>
</comment>
<reference evidence="1" key="1">
    <citation type="journal article" date="2014" name="Front. Microbiol.">
        <title>High frequency of phylogenetically diverse reductive dehalogenase-homologous genes in deep subseafloor sedimentary metagenomes.</title>
        <authorList>
            <person name="Kawai M."/>
            <person name="Futagami T."/>
            <person name="Toyoda A."/>
            <person name="Takaki Y."/>
            <person name="Nishi S."/>
            <person name="Hori S."/>
            <person name="Arai W."/>
            <person name="Tsubouchi T."/>
            <person name="Morono Y."/>
            <person name="Uchiyama I."/>
            <person name="Ito T."/>
            <person name="Fujiyama A."/>
            <person name="Inagaki F."/>
            <person name="Takami H."/>
        </authorList>
    </citation>
    <scope>NUCLEOTIDE SEQUENCE</scope>
    <source>
        <strain evidence="1">Expedition CK06-06</strain>
    </source>
</reference>